<evidence type="ECO:0000313" key="1">
    <source>
        <dbReference type="EMBL" id="KAL0126143.1"/>
    </source>
</evidence>
<dbReference type="Proteomes" id="UP001430953">
    <property type="component" value="Unassembled WGS sequence"/>
</dbReference>
<evidence type="ECO:0000313" key="2">
    <source>
        <dbReference type="Proteomes" id="UP001430953"/>
    </source>
</evidence>
<organism evidence="1 2">
    <name type="scientific">Cardiocondyla obscurior</name>
    <dbReference type="NCBI Taxonomy" id="286306"/>
    <lineage>
        <taxon>Eukaryota</taxon>
        <taxon>Metazoa</taxon>
        <taxon>Ecdysozoa</taxon>
        <taxon>Arthropoda</taxon>
        <taxon>Hexapoda</taxon>
        <taxon>Insecta</taxon>
        <taxon>Pterygota</taxon>
        <taxon>Neoptera</taxon>
        <taxon>Endopterygota</taxon>
        <taxon>Hymenoptera</taxon>
        <taxon>Apocrita</taxon>
        <taxon>Aculeata</taxon>
        <taxon>Formicoidea</taxon>
        <taxon>Formicidae</taxon>
        <taxon>Myrmicinae</taxon>
        <taxon>Cardiocondyla</taxon>
    </lineage>
</organism>
<dbReference type="EMBL" id="JADYXP020000004">
    <property type="protein sequence ID" value="KAL0126143.1"/>
    <property type="molecule type" value="Genomic_DNA"/>
</dbReference>
<sequence length="142" mass="15967">MNLRVAQEQIEVAGSWPRDQEHQYHQVPETLTTLVRQGPDRTAALPSSALQPELNFKFAERSRADPPIIFYIARSKKYIIIKKKRNKERKEENKTVPRTFPDSSRAVNHLLSAAAVSRPVNVNCQPLIGGLLVGSQSPIRSA</sequence>
<dbReference type="AlphaFoldDB" id="A0AAW2GEZ3"/>
<gene>
    <name evidence="1" type="ORF">PUN28_004931</name>
</gene>
<reference evidence="1 2" key="1">
    <citation type="submission" date="2023-03" db="EMBL/GenBank/DDBJ databases">
        <title>High recombination rates correlate with genetic variation in Cardiocondyla obscurior ants.</title>
        <authorList>
            <person name="Errbii M."/>
        </authorList>
    </citation>
    <scope>NUCLEOTIDE SEQUENCE [LARGE SCALE GENOMIC DNA]</scope>
    <source>
        <strain evidence="1">Alpha-2009</strain>
        <tissue evidence="1">Whole body</tissue>
    </source>
</reference>
<proteinExistence type="predicted"/>
<comment type="caution">
    <text evidence="1">The sequence shown here is derived from an EMBL/GenBank/DDBJ whole genome shotgun (WGS) entry which is preliminary data.</text>
</comment>
<protein>
    <submittedName>
        <fullName evidence="1">Uncharacterized protein</fullName>
    </submittedName>
</protein>
<accession>A0AAW2GEZ3</accession>
<name>A0AAW2GEZ3_9HYME</name>
<keyword evidence="2" id="KW-1185">Reference proteome</keyword>